<dbReference type="InterPro" id="IPR030934">
    <property type="entry name" value="Intein_C"/>
</dbReference>
<dbReference type="NCBIfam" id="TIGR01443">
    <property type="entry name" value="intein_Cterm"/>
    <property type="match status" value="1"/>
</dbReference>
<dbReference type="FunFam" id="1.10.860.10:FF:000001">
    <property type="entry name" value="Replicative DNA helicase"/>
    <property type="match status" value="1"/>
</dbReference>
<evidence type="ECO:0000256" key="17">
    <source>
        <dbReference type="SAM" id="MobiDB-lite"/>
    </source>
</evidence>
<evidence type="ECO:0000256" key="3">
    <source>
        <dbReference type="ARBA" id="ARBA00022705"/>
    </source>
</evidence>
<dbReference type="GO" id="GO:0043139">
    <property type="term" value="F:5'-3' DNA helicase activity"/>
    <property type="evidence" value="ECO:0007669"/>
    <property type="project" value="UniProtKB-EC"/>
</dbReference>
<dbReference type="GO" id="GO:0006269">
    <property type="term" value="P:DNA replication, synthesis of primer"/>
    <property type="evidence" value="ECO:0007669"/>
    <property type="project" value="UniProtKB-KW"/>
</dbReference>
<dbReference type="InterPro" id="IPR007694">
    <property type="entry name" value="DNA_helicase_DnaB-like_C"/>
</dbReference>
<dbReference type="GO" id="GO:0004519">
    <property type="term" value="F:endonuclease activity"/>
    <property type="evidence" value="ECO:0007669"/>
    <property type="project" value="InterPro"/>
</dbReference>
<dbReference type="InterPro" id="IPR004042">
    <property type="entry name" value="Intein_endonuc_central"/>
</dbReference>
<dbReference type="PROSITE" id="PS50817">
    <property type="entry name" value="INTEIN_N_TER"/>
    <property type="match status" value="1"/>
</dbReference>
<dbReference type="SMART" id="SM00306">
    <property type="entry name" value="HintN"/>
    <property type="match status" value="1"/>
</dbReference>
<evidence type="ECO:0000256" key="14">
    <source>
        <dbReference type="ARBA" id="ARBA00044969"/>
    </source>
</evidence>
<dbReference type="Pfam" id="PF00772">
    <property type="entry name" value="DnaB"/>
    <property type="match status" value="1"/>
</dbReference>
<keyword evidence="9" id="KW-0067">ATP-binding</keyword>
<dbReference type="InterPro" id="IPR036844">
    <property type="entry name" value="Hint_dom_sf"/>
</dbReference>
<keyword evidence="3" id="KW-0235">DNA replication</keyword>
<evidence type="ECO:0000256" key="1">
    <source>
        <dbReference type="ARBA" id="ARBA00008428"/>
    </source>
</evidence>
<feature type="domain" description="SF4 helicase" evidence="19">
    <location>
        <begin position="662"/>
        <end position="889"/>
    </location>
</feature>
<dbReference type="InterPro" id="IPR007693">
    <property type="entry name" value="DNA_helicase_DnaB-like_N"/>
</dbReference>
<evidence type="ECO:0000256" key="13">
    <source>
        <dbReference type="ARBA" id="ARBA00044940"/>
    </source>
</evidence>
<sequence>MAASNDELSDRRSADRRPAPRRPDVRVPPHNLHAEESLLGALLLSREVVGNVAEMGVTVDHFYKPAHQHVYAAIRGLMATGQPVDVVTVADELRRNGLLEEIGGSTFLMELQNATPAISNAGRYAKIVQDTAVLRRMISVASEIAELAYDEPDDVTKALDEAETKMFEVAEDRVVDSTKPLGDLLPLAMDKLQETFDRGDTITGTATGFNDLDEILSGLQPSTLNIVGARPAMGKCVAWDTPMVDPLTGEVRTAEEWYLAGIGGAEVRCTTLDDAGRLTATTFGGFYSDGVKPLFRVTTRSGRTIRITAEHPLLTGRGWQPLADIAVGTRIAVPRALPVFGDRRLSDAEVDLLALLIGDGSVSAGRTSPAITSASPAVLDVVRRAAAEFGTTLSFDAPAGLAATWRIVAGPRGHGRSNEVIELLRRHGVWGTDAHGTRVPAAVFTAPRDQVARFLNRLFATDGTAWVASSGCARIAYATVSEQLSVDVAHLLLRFGIRTKRRTRSVPYAGTRRRAFEIEVMDAASLRRFADEIGILGKEDAVARVVSAVSGARPSFTIDTLPLDVWDDVVKAKGERSWADVSRAAGKSPNHNWHPYRRRPRRDTIARLAEVLDCDVLRRWASDDVSWDAIVSIEACGDDRIYDFNVPGTHNFVAADVLVHNTAFGLGIATHVAMTARKPAIFFSLEMGHAELTQRILSSEARVDSQKLRTGRLVDSDWTKIGRAINRLEVPLFLDDNPRVTVMEIRAKARRMKSRYGGLSLIVIDYLQLMSGGSSAENRQLEVSEISRGLKILARELEVPIIALSQLSRNLEARADKRPMLADLRESGSLEQDADVVMFLYRDEVYNRETPDKGLAEVIIAKHRSGPTGVVRLVFNGAYTRYDNAAKGLN</sequence>
<dbReference type="InterPro" id="IPR003586">
    <property type="entry name" value="Hint_dom_C"/>
</dbReference>
<evidence type="ECO:0000256" key="12">
    <source>
        <dbReference type="ARBA" id="ARBA00023235"/>
    </source>
</evidence>
<dbReference type="PROSITE" id="PS50819">
    <property type="entry name" value="INTEIN_ENDONUCLEASE"/>
    <property type="match status" value="1"/>
</dbReference>
<dbReference type="InterPro" id="IPR027434">
    <property type="entry name" value="Homing_endonucl"/>
</dbReference>
<keyword evidence="6" id="KW-0378">Hydrolase</keyword>
<dbReference type="InterPro" id="IPR027417">
    <property type="entry name" value="P-loop_NTPase"/>
</dbReference>
<dbReference type="Gene3D" id="3.40.50.300">
    <property type="entry name" value="P-loop containing nucleotide triphosphate hydrolases"/>
    <property type="match status" value="2"/>
</dbReference>
<evidence type="ECO:0000256" key="4">
    <source>
        <dbReference type="ARBA" id="ARBA00022737"/>
    </source>
</evidence>
<keyword evidence="7" id="KW-0347">Helicase</keyword>
<dbReference type="Pfam" id="PF14528">
    <property type="entry name" value="LAGLIDADG_3"/>
    <property type="match status" value="1"/>
</dbReference>
<dbReference type="CDD" id="cd00081">
    <property type="entry name" value="Hint"/>
    <property type="match status" value="1"/>
</dbReference>
<dbReference type="CDD" id="cd00984">
    <property type="entry name" value="DnaB_C"/>
    <property type="match status" value="1"/>
</dbReference>
<dbReference type="SUPFAM" id="SSF51294">
    <property type="entry name" value="Hedgehog/intein (Hint) domain"/>
    <property type="match status" value="1"/>
</dbReference>
<dbReference type="EC" id="5.6.2.3" evidence="14"/>
<dbReference type="GO" id="GO:0003677">
    <property type="term" value="F:DNA binding"/>
    <property type="evidence" value="ECO:0007669"/>
    <property type="project" value="UniProtKB-KW"/>
</dbReference>
<comment type="similarity">
    <text evidence="1">Belongs to the helicase family. DnaB subfamily.</text>
</comment>
<evidence type="ECO:0000256" key="7">
    <source>
        <dbReference type="ARBA" id="ARBA00022806"/>
    </source>
</evidence>
<dbReference type="Pfam" id="PF03796">
    <property type="entry name" value="DnaB_C"/>
    <property type="match status" value="2"/>
</dbReference>
<keyword evidence="10" id="KW-0651">Protein splicing</keyword>
<evidence type="ECO:0000256" key="6">
    <source>
        <dbReference type="ARBA" id="ARBA00022801"/>
    </source>
</evidence>
<feature type="compositionally biased region" description="Basic and acidic residues" evidence="17">
    <location>
        <begin position="8"/>
        <end position="29"/>
    </location>
</feature>
<evidence type="ECO:0000256" key="9">
    <source>
        <dbReference type="ARBA" id="ARBA00022840"/>
    </source>
</evidence>
<proteinExistence type="inferred from homology"/>
<dbReference type="InterPro" id="IPR006142">
    <property type="entry name" value="INTEIN"/>
</dbReference>
<evidence type="ECO:0000313" key="20">
    <source>
        <dbReference type="EMBL" id="CAB4584729.1"/>
    </source>
</evidence>
<dbReference type="PRINTS" id="PR00379">
    <property type="entry name" value="INTEIN"/>
</dbReference>
<comment type="catalytic activity">
    <reaction evidence="16">
        <text>ATP + H2O = ADP + phosphate + H(+)</text>
        <dbReference type="Rhea" id="RHEA:13065"/>
        <dbReference type="ChEBI" id="CHEBI:15377"/>
        <dbReference type="ChEBI" id="CHEBI:15378"/>
        <dbReference type="ChEBI" id="CHEBI:30616"/>
        <dbReference type="ChEBI" id="CHEBI:43474"/>
        <dbReference type="ChEBI" id="CHEBI:456216"/>
        <dbReference type="EC" id="5.6.2.3"/>
    </reaction>
</comment>
<dbReference type="PROSITE" id="PS51199">
    <property type="entry name" value="SF4_HELICASE"/>
    <property type="match status" value="1"/>
</dbReference>
<gene>
    <name evidence="20" type="ORF">UFOPK1493_03326</name>
</gene>
<dbReference type="SMART" id="SM00305">
    <property type="entry name" value="HintC"/>
    <property type="match status" value="1"/>
</dbReference>
<dbReference type="Gene3D" id="3.10.28.10">
    <property type="entry name" value="Homing endonucleases"/>
    <property type="match status" value="1"/>
</dbReference>
<dbReference type="GO" id="GO:0016539">
    <property type="term" value="P:intein-mediated protein splicing"/>
    <property type="evidence" value="ECO:0007669"/>
    <property type="project" value="InterPro"/>
</dbReference>
<protein>
    <recommendedName>
        <fullName evidence="14">DNA 5'-3' helicase</fullName>
        <ecNumber evidence="14">5.6.2.3</ecNumber>
    </recommendedName>
    <alternativeName>
        <fullName evidence="15">DNA 5'-3' helicase DnaB</fullName>
    </alternativeName>
</protein>
<dbReference type="GO" id="GO:1990077">
    <property type="term" value="C:primosome complex"/>
    <property type="evidence" value="ECO:0007669"/>
    <property type="project" value="UniProtKB-KW"/>
</dbReference>
<evidence type="ECO:0000256" key="16">
    <source>
        <dbReference type="ARBA" id="ARBA00048954"/>
    </source>
</evidence>
<dbReference type="InterPro" id="IPR007692">
    <property type="entry name" value="DNA_helicase_DnaB"/>
</dbReference>
<evidence type="ECO:0000256" key="15">
    <source>
        <dbReference type="ARBA" id="ARBA00045002"/>
    </source>
</evidence>
<evidence type="ECO:0000259" key="19">
    <source>
        <dbReference type="PROSITE" id="PS51199"/>
    </source>
</evidence>
<reference evidence="20" key="1">
    <citation type="submission" date="2020-05" db="EMBL/GenBank/DDBJ databases">
        <authorList>
            <person name="Chiriac C."/>
            <person name="Salcher M."/>
            <person name="Ghai R."/>
            <person name="Kavagutti S V."/>
        </authorList>
    </citation>
    <scope>NUCLEOTIDE SEQUENCE</scope>
</reference>
<dbReference type="InterPro" id="IPR004860">
    <property type="entry name" value="LAGLIDADG_dom"/>
</dbReference>
<evidence type="ECO:0000259" key="18">
    <source>
        <dbReference type="PROSITE" id="PS50819"/>
    </source>
</evidence>
<keyword evidence="2" id="KW-0639">Primosome</keyword>
<dbReference type="SUPFAM" id="SSF52540">
    <property type="entry name" value="P-loop containing nucleoside triphosphate hydrolases"/>
    <property type="match status" value="1"/>
</dbReference>
<feature type="region of interest" description="Disordered" evidence="17">
    <location>
        <begin position="1"/>
        <end position="29"/>
    </location>
</feature>
<keyword evidence="8" id="KW-0068">Autocatalytic cleavage</keyword>
<evidence type="ECO:0000256" key="2">
    <source>
        <dbReference type="ARBA" id="ARBA00022515"/>
    </source>
</evidence>
<comment type="function">
    <text evidence="13">The intein is an endonuclease.</text>
</comment>
<accession>A0A6J6FAI7</accession>
<evidence type="ECO:0000256" key="11">
    <source>
        <dbReference type="ARBA" id="ARBA00023125"/>
    </source>
</evidence>
<dbReference type="NCBIfam" id="TIGR00665">
    <property type="entry name" value="DnaB"/>
    <property type="match status" value="1"/>
</dbReference>
<dbReference type="GO" id="GO:0005829">
    <property type="term" value="C:cytosol"/>
    <property type="evidence" value="ECO:0007669"/>
    <property type="project" value="TreeGrafter"/>
</dbReference>
<evidence type="ECO:0000256" key="5">
    <source>
        <dbReference type="ARBA" id="ARBA00022741"/>
    </source>
</evidence>
<feature type="domain" description="DOD-type homing endonuclease" evidence="18">
    <location>
        <begin position="352"/>
        <end position="497"/>
    </location>
</feature>
<keyword evidence="5" id="KW-0547">Nucleotide-binding</keyword>
<dbReference type="GO" id="GO:0016787">
    <property type="term" value="F:hydrolase activity"/>
    <property type="evidence" value="ECO:0007669"/>
    <property type="project" value="UniProtKB-KW"/>
</dbReference>
<dbReference type="EMBL" id="CAEZSR010000178">
    <property type="protein sequence ID" value="CAB4584729.1"/>
    <property type="molecule type" value="Genomic_DNA"/>
</dbReference>
<organism evidence="20">
    <name type="scientific">freshwater metagenome</name>
    <dbReference type="NCBI Taxonomy" id="449393"/>
    <lineage>
        <taxon>unclassified sequences</taxon>
        <taxon>metagenomes</taxon>
        <taxon>ecological metagenomes</taxon>
    </lineage>
</organism>
<keyword evidence="4" id="KW-0677">Repeat</keyword>
<dbReference type="PANTHER" id="PTHR30153">
    <property type="entry name" value="REPLICATIVE DNA HELICASE DNAB"/>
    <property type="match status" value="1"/>
</dbReference>
<name>A0A6J6FAI7_9ZZZZ</name>
<dbReference type="SUPFAM" id="SSF55608">
    <property type="entry name" value="Homing endonucleases"/>
    <property type="match status" value="1"/>
</dbReference>
<keyword evidence="11" id="KW-0238">DNA-binding</keyword>
<dbReference type="Gene3D" id="1.10.860.10">
    <property type="entry name" value="DNAb Helicase, Chain A"/>
    <property type="match status" value="1"/>
</dbReference>
<dbReference type="SUPFAM" id="SSF48024">
    <property type="entry name" value="N-terminal domain of DnaB helicase"/>
    <property type="match status" value="1"/>
</dbReference>
<dbReference type="InterPro" id="IPR006141">
    <property type="entry name" value="Intein_N"/>
</dbReference>
<dbReference type="InterPro" id="IPR016136">
    <property type="entry name" value="DNA_helicase_N/primase_C"/>
</dbReference>
<dbReference type="InterPro" id="IPR003587">
    <property type="entry name" value="Hint_dom_N"/>
</dbReference>
<dbReference type="GO" id="GO:0005524">
    <property type="term" value="F:ATP binding"/>
    <property type="evidence" value="ECO:0007669"/>
    <property type="project" value="UniProtKB-KW"/>
</dbReference>
<dbReference type="PANTHER" id="PTHR30153:SF2">
    <property type="entry name" value="REPLICATIVE DNA HELICASE"/>
    <property type="match status" value="1"/>
</dbReference>
<keyword evidence="12" id="KW-0413">Isomerase</keyword>
<dbReference type="AlphaFoldDB" id="A0A6J6FAI7"/>
<dbReference type="InterPro" id="IPR036185">
    <property type="entry name" value="DNA_heli_DnaB-like_N_sf"/>
</dbReference>
<evidence type="ECO:0000256" key="8">
    <source>
        <dbReference type="ARBA" id="ARBA00022813"/>
    </source>
</evidence>
<dbReference type="Gene3D" id="2.170.16.10">
    <property type="entry name" value="Hedgehog/Intein (Hint) domain"/>
    <property type="match status" value="1"/>
</dbReference>
<dbReference type="PROSITE" id="PS50818">
    <property type="entry name" value="INTEIN_C_TER"/>
    <property type="match status" value="1"/>
</dbReference>
<evidence type="ECO:0000256" key="10">
    <source>
        <dbReference type="ARBA" id="ARBA00023000"/>
    </source>
</evidence>